<dbReference type="OrthoDB" id="5372081at2"/>
<keyword evidence="2" id="KW-0378">Hydrolase</keyword>
<dbReference type="GO" id="GO:0006508">
    <property type="term" value="P:proteolysis"/>
    <property type="evidence" value="ECO:0007669"/>
    <property type="project" value="InterPro"/>
</dbReference>
<gene>
    <name evidence="4" type="ORF">SAMN05444003_1614</name>
</gene>
<dbReference type="InterPro" id="IPR000667">
    <property type="entry name" value="Peptidase_S13"/>
</dbReference>
<dbReference type="PANTHER" id="PTHR30023">
    <property type="entry name" value="D-ALANYL-D-ALANINE CARBOXYPEPTIDASE"/>
    <property type="match status" value="1"/>
</dbReference>
<evidence type="ECO:0000256" key="2">
    <source>
        <dbReference type="ARBA" id="ARBA00022801"/>
    </source>
</evidence>
<feature type="region of interest" description="Disordered" evidence="3">
    <location>
        <begin position="24"/>
        <end position="53"/>
    </location>
</feature>
<dbReference type="PRINTS" id="PR00922">
    <property type="entry name" value="DADACBPTASE3"/>
</dbReference>
<evidence type="ECO:0000313" key="4">
    <source>
        <dbReference type="EMBL" id="SHG93499.1"/>
    </source>
</evidence>
<organism evidence="4 5">
    <name type="scientific">Cognatiyoonia sediminum</name>
    <dbReference type="NCBI Taxonomy" id="1508389"/>
    <lineage>
        <taxon>Bacteria</taxon>
        <taxon>Pseudomonadati</taxon>
        <taxon>Pseudomonadota</taxon>
        <taxon>Alphaproteobacteria</taxon>
        <taxon>Rhodobacterales</taxon>
        <taxon>Paracoccaceae</taxon>
        <taxon>Cognatiyoonia</taxon>
    </lineage>
</organism>
<dbReference type="GO" id="GO:0000270">
    <property type="term" value="P:peptidoglycan metabolic process"/>
    <property type="evidence" value="ECO:0007669"/>
    <property type="project" value="TreeGrafter"/>
</dbReference>
<evidence type="ECO:0000313" key="5">
    <source>
        <dbReference type="Proteomes" id="UP000184074"/>
    </source>
</evidence>
<proteinExistence type="inferred from homology"/>
<protein>
    <submittedName>
        <fullName evidence="4">D-alanyl-D-alanine carboxypeptidase / D-alanyl-D-alanine-endopeptidase (Penicillin-binding protein 4)</fullName>
    </submittedName>
</protein>
<comment type="similarity">
    <text evidence="1">Belongs to the peptidase S13 family.</text>
</comment>
<evidence type="ECO:0000256" key="1">
    <source>
        <dbReference type="ARBA" id="ARBA00006096"/>
    </source>
</evidence>
<dbReference type="PANTHER" id="PTHR30023:SF0">
    <property type="entry name" value="PENICILLIN-SENSITIVE CARBOXYPEPTIDASE A"/>
    <property type="match status" value="1"/>
</dbReference>
<keyword evidence="4" id="KW-0645">Protease</keyword>
<dbReference type="Gene3D" id="3.50.80.20">
    <property type="entry name" value="D-Ala-D-Ala carboxypeptidase C, peptidase S13"/>
    <property type="match status" value="1"/>
</dbReference>
<keyword evidence="4" id="KW-0121">Carboxypeptidase</keyword>
<dbReference type="EMBL" id="FQXB01000001">
    <property type="protein sequence ID" value="SHG93499.1"/>
    <property type="molecule type" value="Genomic_DNA"/>
</dbReference>
<dbReference type="AlphaFoldDB" id="A0A1M5NWF4"/>
<name>A0A1M5NWF4_9RHOB</name>
<dbReference type="STRING" id="1508389.SAMN05444003_1614"/>
<accession>A0A1M5NWF4</accession>
<reference evidence="4 5" key="1">
    <citation type="submission" date="2016-11" db="EMBL/GenBank/DDBJ databases">
        <authorList>
            <person name="Jaros S."/>
            <person name="Januszkiewicz K."/>
            <person name="Wedrychowicz H."/>
        </authorList>
    </citation>
    <scope>NUCLEOTIDE SEQUENCE [LARGE SCALE GENOMIC DNA]</scope>
    <source>
        <strain evidence="4 5">DSM 28715</strain>
    </source>
</reference>
<dbReference type="Proteomes" id="UP000184074">
    <property type="component" value="Unassembled WGS sequence"/>
</dbReference>
<evidence type="ECO:0000256" key="3">
    <source>
        <dbReference type="SAM" id="MobiDB-lite"/>
    </source>
</evidence>
<dbReference type="Gene3D" id="3.40.710.10">
    <property type="entry name" value="DD-peptidase/beta-lactamase superfamily"/>
    <property type="match status" value="2"/>
</dbReference>
<dbReference type="RefSeq" id="WP_072900279.1">
    <property type="nucleotide sequence ID" value="NZ_FQXB01000001.1"/>
</dbReference>
<dbReference type="SUPFAM" id="SSF56601">
    <property type="entry name" value="beta-lactamase/transpeptidase-like"/>
    <property type="match status" value="1"/>
</dbReference>
<keyword evidence="5" id="KW-1185">Reference proteome</keyword>
<dbReference type="InterPro" id="IPR012338">
    <property type="entry name" value="Beta-lactam/transpept-like"/>
</dbReference>
<dbReference type="Pfam" id="PF02113">
    <property type="entry name" value="Peptidase_S13"/>
    <property type="match status" value="1"/>
</dbReference>
<sequence>MVTRRGILAGGASMIAGSAFANAPERSLRPRSRPYDAPQSAEVSNQRPRSRPDTAQIIANAPIGGDIGFAVMDVRTGVVLDNVNGDVQLPPASVSKAVTALYSLQTLSPDYQFKTRLLAKGPISNGILTGDLILAGGGDPRLQTNDVAELAQMLKDTGITEVRGRFLVWGGALDRIEEIDESQADYLGYNPAVSGLNLNFNRVHFEWKQNGDDYDITMDARSAEYRADVTVSKMRVVERSAPVYEYTDLGDTDDWSVAKGALGDFGSRWLPVREPALYVGDVFRTFARSQGIVLPAAVRSFDAPTGTTLATLTSPILRDVAKDMLKFSTNLTAEACGMTASNQLAGESRGLRTSALGMSRWCTRQAGILPRFVDHSGLGDTSRISAMNMAALLARRGAYETLHPILKDVRIVDESRNDVPNFKGLVRAKTGTLNFVNSLAGYIKTEGGRDLAFAFFAADLEAREKGKLEGTDRPRGARTYASRARWLQQQLIQFWAKAGET</sequence>
<dbReference type="NCBIfam" id="TIGR00666">
    <property type="entry name" value="PBP4"/>
    <property type="match status" value="1"/>
</dbReference>
<dbReference type="GO" id="GO:0004185">
    <property type="term" value="F:serine-type carboxypeptidase activity"/>
    <property type="evidence" value="ECO:0007669"/>
    <property type="project" value="InterPro"/>
</dbReference>